<dbReference type="Proteomes" id="UP001054902">
    <property type="component" value="Unassembled WGS sequence"/>
</dbReference>
<protein>
    <submittedName>
        <fullName evidence="1">Uncharacterized protein</fullName>
    </submittedName>
</protein>
<evidence type="ECO:0000313" key="1">
    <source>
        <dbReference type="EMBL" id="GFH43806.1"/>
    </source>
</evidence>
<dbReference type="AlphaFoldDB" id="A0AAD3CFF1"/>
<sequence>MEPRKIRADLSTIKNRNSEINPPASAQSFNMNLTMKKKVSSIVLARQKLNRSCDSNINPERLIGDEEIVRSTTRTGASDTRTSSAIAPATTTTIRTPIDRLMDSTTLGLKEIADSVLSELKKNPKRKEVVVNVRVMRMCKDKKKKCVKAKVSTLSYKFNVNQKVLQRMIHQSKPIVKRK</sequence>
<accession>A0AAD3CFF1</accession>
<dbReference type="EMBL" id="BLLK01000019">
    <property type="protein sequence ID" value="GFH43806.1"/>
    <property type="molecule type" value="Genomic_DNA"/>
</dbReference>
<organism evidence="1 2">
    <name type="scientific">Chaetoceros tenuissimus</name>
    <dbReference type="NCBI Taxonomy" id="426638"/>
    <lineage>
        <taxon>Eukaryota</taxon>
        <taxon>Sar</taxon>
        <taxon>Stramenopiles</taxon>
        <taxon>Ochrophyta</taxon>
        <taxon>Bacillariophyta</taxon>
        <taxon>Coscinodiscophyceae</taxon>
        <taxon>Chaetocerotophycidae</taxon>
        <taxon>Chaetocerotales</taxon>
        <taxon>Chaetocerotaceae</taxon>
        <taxon>Chaetoceros</taxon>
    </lineage>
</organism>
<proteinExistence type="predicted"/>
<gene>
    <name evidence="1" type="ORF">CTEN210_00279</name>
</gene>
<keyword evidence="2" id="KW-1185">Reference proteome</keyword>
<reference evidence="1 2" key="1">
    <citation type="journal article" date="2021" name="Sci. Rep.">
        <title>The genome of the diatom Chaetoceros tenuissimus carries an ancient integrated fragment of an extant virus.</title>
        <authorList>
            <person name="Hongo Y."/>
            <person name="Kimura K."/>
            <person name="Takaki Y."/>
            <person name="Yoshida Y."/>
            <person name="Baba S."/>
            <person name="Kobayashi G."/>
            <person name="Nagasaki K."/>
            <person name="Hano T."/>
            <person name="Tomaru Y."/>
        </authorList>
    </citation>
    <scope>NUCLEOTIDE SEQUENCE [LARGE SCALE GENOMIC DNA]</scope>
    <source>
        <strain evidence="1 2">NIES-3715</strain>
    </source>
</reference>
<name>A0AAD3CFF1_9STRA</name>
<evidence type="ECO:0000313" key="2">
    <source>
        <dbReference type="Proteomes" id="UP001054902"/>
    </source>
</evidence>
<comment type="caution">
    <text evidence="1">The sequence shown here is derived from an EMBL/GenBank/DDBJ whole genome shotgun (WGS) entry which is preliminary data.</text>
</comment>